<organism evidence="5 6">
    <name type="scientific">Povalibacter uvarum</name>
    <dbReference type="NCBI Taxonomy" id="732238"/>
    <lineage>
        <taxon>Bacteria</taxon>
        <taxon>Pseudomonadati</taxon>
        <taxon>Pseudomonadota</taxon>
        <taxon>Gammaproteobacteria</taxon>
        <taxon>Steroidobacterales</taxon>
        <taxon>Steroidobacteraceae</taxon>
        <taxon>Povalibacter</taxon>
    </lineage>
</organism>
<proteinExistence type="predicted"/>
<dbReference type="SUPFAM" id="SSF48613">
    <property type="entry name" value="Heme oxygenase-like"/>
    <property type="match status" value="1"/>
</dbReference>
<dbReference type="PANTHER" id="PTHR34069">
    <property type="entry name" value="3-OXOACYL-[ACYL-CARRIER-PROTEIN] SYNTHASE 3"/>
    <property type="match status" value="1"/>
</dbReference>
<protein>
    <submittedName>
        <fullName evidence="5">3-oxoacyl-[acyl-carrier-protein] synthase-3</fullName>
        <ecNumber evidence="5">2.3.1.180</ecNumber>
    </submittedName>
</protein>
<evidence type="ECO:0000313" key="5">
    <source>
        <dbReference type="EMBL" id="MBB6095388.1"/>
    </source>
</evidence>
<gene>
    <name evidence="5" type="ORF">HNQ60_004278</name>
</gene>
<accession>A0A841HTQ8</accession>
<dbReference type="CDD" id="cd00827">
    <property type="entry name" value="init_cond_enzymes"/>
    <property type="match status" value="1"/>
</dbReference>
<dbReference type="RefSeq" id="WP_184334767.1">
    <property type="nucleotide sequence ID" value="NZ_JACHHZ010000005.1"/>
</dbReference>
<keyword evidence="1 5" id="KW-0808">Transferase</keyword>
<name>A0A841HTQ8_9GAMM</name>
<dbReference type="GO" id="GO:0033818">
    <property type="term" value="F:beta-ketoacyl-acyl-carrier-protein synthase III activity"/>
    <property type="evidence" value="ECO:0007669"/>
    <property type="project" value="UniProtKB-EC"/>
</dbReference>
<dbReference type="Pfam" id="PF08541">
    <property type="entry name" value="ACP_syn_III_C"/>
    <property type="match status" value="1"/>
</dbReference>
<evidence type="ECO:0000259" key="4">
    <source>
        <dbReference type="Pfam" id="PF08545"/>
    </source>
</evidence>
<dbReference type="Pfam" id="PF08545">
    <property type="entry name" value="ACP_syn_III"/>
    <property type="match status" value="1"/>
</dbReference>
<dbReference type="AlphaFoldDB" id="A0A841HTQ8"/>
<reference evidence="5 6" key="1">
    <citation type="submission" date="2020-08" db="EMBL/GenBank/DDBJ databases">
        <title>Genomic Encyclopedia of Type Strains, Phase IV (KMG-IV): sequencing the most valuable type-strain genomes for metagenomic binning, comparative biology and taxonomic classification.</title>
        <authorList>
            <person name="Goeker M."/>
        </authorList>
    </citation>
    <scope>NUCLEOTIDE SEQUENCE [LARGE SCALE GENOMIC DNA]</scope>
    <source>
        <strain evidence="5 6">DSM 26723</strain>
    </source>
</reference>
<dbReference type="InterPro" id="IPR016039">
    <property type="entry name" value="Thiolase-like"/>
</dbReference>
<dbReference type="GO" id="GO:0044550">
    <property type="term" value="P:secondary metabolite biosynthetic process"/>
    <property type="evidence" value="ECO:0007669"/>
    <property type="project" value="TreeGrafter"/>
</dbReference>
<keyword evidence="6" id="KW-1185">Reference proteome</keyword>
<evidence type="ECO:0000259" key="3">
    <source>
        <dbReference type="Pfam" id="PF08541"/>
    </source>
</evidence>
<feature type="domain" description="Beta-ketoacyl-[acyl-carrier-protein] synthase III N-terminal" evidence="4">
    <location>
        <begin position="127"/>
        <end position="202"/>
    </location>
</feature>
<keyword evidence="2 5" id="KW-0012">Acyltransferase</keyword>
<dbReference type="InterPro" id="IPR013751">
    <property type="entry name" value="ACP_syn_III_N"/>
</dbReference>
<dbReference type="Pfam" id="PF14518">
    <property type="entry name" value="Haem_oxygenas_2"/>
    <property type="match status" value="1"/>
</dbReference>
<dbReference type="GO" id="GO:0006633">
    <property type="term" value="P:fatty acid biosynthetic process"/>
    <property type="evidence" value="ECO:0007669"/>
    <property type="project" value="InterPro"/>
</dbReference>
<evidence type="ECO:0000256" key="1">
    <source>
        <dbReference type="ARBA" id="ARBA00022679"/>
    </source>
</evidence>
<evidence type="ECO:0000313" key="6">
    <source>
        <dbReference type="Proteomes" id="UP000588068"/>
    </source>
</evidence>
<sequence>MCVQFQSVFLTSAGTFLPGPPVGNEAMDQFIAPLDASSARIKRRILAENGIQTRHYAIDTNGSTVFPAATMAAFAAADCLAGSDVELSQIDVLCTGTSGGDLGMPGFASMVQGELAAPPVHASSHQGVCASGVAALQHAASTLELGGGKNALVVTSELPSRMFKRSRFAPRGYKSDFDAHFLRWMLSDGAGAWLLGKEPAATGISLQLKWVHSRSFGGDLPVCMQIGQSADNPSDSYLDYPSLADAEADGAFLLRQDIRLLPHLFELGIHEYAQLVQRGHIDPKSIEHFLCHYSSRKFAGVVEDLMQKAGLAIPTDRWYSNLTWRGNTGAASIFIMLADFMRERTLRPGERILCFVPESGRFTVAFMMFEVVAAQSVTTLLPGKSEPPHLAQSAPEPLRPLLTELANIWHDYRSRAWRTNLLNRIRSADFSRADYVRWMSSWIPQVRQGTQWMRAAAAQLDPKFAALTELMRTHAADEQFDYQVLFEDYRRAGGTESNIDSLRRNPGGEALNAYLHRLANDANPLGLLGATYIVEGTGQRIVPALLPLLRKLDDIPQSALRFLTYHGENDTSHLQRWLQAVEIAVTIDPACARSIIEVARTTADLYLLQMEHAL</sequence>
<feature type="domain" description="Beta-ketoacyl-[acyl-carrier-protein] synthase III C-terminal" evidence="3">
    <location>
        <begin position="279"/>
        <end position="355"/>
    </location>
</feature>
<dbReference type="EMBL" id="JACHHZ010000005">
    <property type="protein sequence ID" value="MBB6095388.1"/>
    <property type="molecule type" value="Genomic_DNA"/>
</dbReference>
<dbReference type="EC" id="2.3.1.180" evidence="5"/>
<evidence type="ECO:0000256" key="2">
    <source>
        <dbReference type="ARBA" id="ARBA00023315"/>
    </source>
</evidence>
<dbReference type="Gene3D" id="3.40.47.10">
    <property type="match status" value="2"/>
</dbReference>
<dbReference type="SUPFAM" id="SSF53901">
    <property type="entry name" value="Thiolase-like"/>
    <property type="match status" value="2"/>
</dbReference>
<dbReference type="PANTHER" id="PTHR34069:SF3">
    <property type="entry name" value="ACYL-COA:ACYL-COA ALKYLTRANSFERASE"/>
    <property type="match status" value="1"/>
</dbReference>
<dbReference type="Gene3D" id="1.20.910.10">
    <property type="entry name" value="Heme oxygenase-like"/>
    <property type="match status" value="1"/>
</dbReference>
<dbReference type="GO" id="GO:0004315">
    <property type="term" value="F:3-oxoacyl-[acyl-carrier-protein] synthase activity"/>
    <property type="evidence" value="ECO:0007669"/>
    <property type="project" value="InterPro"/>
</dbReference>
<comment type="caution">
    <text evidence="5">The sequence shown here is derived from an EMBL/GenBank/DDBJ whole genome shotgun (WGS) entry which is preliminary data.</text>
</comment>
<dbReference type="Proteomes" id="UP000588068">
    <property type="component" value="Unassembled WGS sequence"/>
</dbReference>
<dbReference type="InterPro" id="IPR016084">
    <property type="entry name" value="Haem_Oase-like_multi-hlx"/>
</dbReference>
<dbReference type="InterPro" id="IPR013747">
    <property type="entry name" value="ACP_syn_III_C"/>
</dbReference>